<name>A0A1N6GIY5_9BURK</name>
<dbReference type="Proteomes" id="UP000185151">
    <property type="component" value="Unassembled WGS sequence"/>
</dbReference>
<evidence type="ECO:0000313" key="3">
    <source>
        <dbReference type="Proteomes" id="UP000185151"/>
    </source>
</evidence>
<keyword evidence="1" id="KW-1133">Transmembrane helix</keyword>
<evidence type="ECO:0008006" key="4">
    <source>
        <dbReference type="Google" id="ProtNLM"/>
    </source>
</evidence>
<evidence type="ECO:0000256" key="1">
    <source>
        <dbReference type="SAM" id="Phobius"/>
    </source>
</evidence>
<keyword evidence="3" id="KW-1185">Reference proteome</keyword>
<reference evidence="2 3" key="1">
    <citation type="submission" date="2016-11" db="EMBL/GenBank/DDBJ databases">
        <authorList>
            <person name="Jaros S."/>
            <person name="Januszkiewicz K."/>
            <person name="Wedrychowicz H."/>
        </authorList>
    </citation>
    <scope>NUCLEOTIDE SEQUENCE [LARGE SCALE GENOMIC DNA]</scope>
    <source>
        <strain evidence="2 3">GAS95</strain>
    </source>
</reference>
<dbReference type="EMBL" id="FSRU01000001">
    <property type="protein sequence ID" value="SIO07495.1"/>
    <property type="molecule type" value="Genomic_DNA"/>
</dbReference>
<feature type="transmembrane region" description="Helical" evidence="1">
    <location>
        <begin position="132"/>
        <end position="150"/>
    </location>
</feature>
<organism evidence="2 3">
    <name type="scientific">Paraburkholderia phenazinium</name>
    <dbReference type="NCBI Taxonomy" id="60549"/>
    <lineage>
        <taxon>Bacteria</taxon>
        <taxon>Pseudomonadati</taxon>
        <taxon>Pseudomonadota</taxon>
        <taxon>Betaproteobacteria</taxon>
        <taxon>Burkholderiales</taxon>
        <taxon>Burkholderiaceae</taxon>
        <taxon>Paraburkholderia</taxon>
    </lineage>
</organism>
<sequence length="162" mass="17794">MPVAPVGDPFPMTYHAVTVTFENIGGVVIQRDRNGAARTSFNVTVAGKRQYAVQMRGEPRLENGMVVTAVLRDTDNWQTLVGWLNHATGEICGIDSPARSFTSFVIALLISVLLSIRWLGEAVGEKHGATGPVIWILAVMVIDAWLLFSWRKSATVYKLLKP</sequence>
<dbReference type="AlphaFoldDB" id="A0A1N6GIY5"/>
<keyword evidence="1" id="KW-0812">Transmembrane</keyword>
<proteinExistence type="predicted"/>
<accession>A0A1N6GIY5</accession>
<evidence type="ECO:0000313" key="2">
    <source>
        <dbReference type="EMBL" id="SIO07495.1"/>
    </source>
</evidence>
<gene>
    <name evidence="2" type="ORF">SAMN05444165_0797</name>
</gene>
<protein>
    <recommendedName>
        <fullName evidence="4">Transmembrane protein</fullName>
    </recommendedName>
</protein>
<feature type="transmembrane region" description="Helical" evidence="1">
    <location>
        <begin position="101"/>
        <end position="120"/>
    </location>
</feature>
<keyword evidence="1" id="KW-0472">Membrane</keyword>